<evidence type="ECO:0000256" key="1">
    <source>
        <dbReference type="SAM" id="Phobius"/>
    </source>
</evidence>
<feature type="transmembrane region" description="Helical" evidence="1">
    <location>
        <begin position="99"/>
        <end position="121"/>
    </location>
</feature>
<evidence type="ECO:0000313" key="5">
    <source>
        <dbReference type="Proteomes" id="UP000199211"/>
    </source>
</evidence>
<keyword evidence="1" id="KW-0812">Transmembrane</keyword>
<organism evidence="2 4">
    <name type="scientific">Marinobacter salarius</name>
    <dbReference type="NCBI Taxonomy" id="1420917"/>
    <lineage>
        <taxon>Bacteria</taxon>
        <taxon>Pseudomonadati</taxon>
        <taxon>Pseudomonadota</taxon>
        <taxon>Gammaproteobacteria</taxon>
        <taxon>Pseudomonadales</taxon>
        <taxon>Marinobacteraceae</taxon>
        <taxon>Marinobacter</taxon>
    </lineage>
</organism>
<name>A0A1W6K569_9GAMM</name>
<protein>
    <submittedName>
        <fullName evidence="2">Uncharacterized protein</fullName>
    </submittedName>
</protein>
<accession>A0A1W6K569</accession>
<reference evidence="2 4" key="2">
    <citation type="submission" date="2017-04" db="EMBL/GenBank/DDBJ databases">
        <title>Genome Sequence of Marinobacter salarius strain SMR5 Isolated from a culture of the Diatom Skeletonema marinoi.</title>
        <authorList>
            <person name="Topel M."/>
            <person name="Pinder M.I.M."/>
            <person name="Johansson O.N."/>
            <person name="Kourtchenko O."/>
            <person name="Godhe A."/>
            <person name="Clarke A.K."/>
        </authorList>
    </citation>
    <scope>NUCLEOTIDE SEQUENCE [LARGE SCALE GENOMIC DNA]</scope>
    <source>
        <strain evidence="2 4">SMR5</strain>
    </source>
</reference>
<keyword evidence="5" id="KW-1185">Reference proteome</keyword>
<keyword evidence="1" id="KW-0472">Membrane</keyword>
<reference evidence="3 5" key="1">
    <citation type="submission" date="2016-10" db="EMBL/GenBank/DDBJ databases">
        <authorList>
            <person name="Varghese N."/>
            <person name="Submissions S."/>
        </authorList>
    </citation>
    <scope>NUCLEOTIDE SEQUENCE [LARGE SCALE GENOMIC DNA]</scope>
    <source>
        <strain evidence="3 5">DSM 26291</strain>
    </source>
</reference>
<gene>
    <name evidence="2" type="ORF">MARSALSMR5_00473</name>
    <name evidence="3" type="ORF">SAMN04487868_1234</name>
</gene>
<accession>A0A1I4MJ89</accession>
<dbReference type="Proteomes" id="UP000193100">
    <property type="component" value="Chromosome"/>
</dbReference>
<dbReference type="AlphaFoldDB" id="A0A1W6K569"/>
<dbReference type="GeneID" id="77254469"/>
<dbReference type="EMBL" id="CP020931">
    <property type="protein sequence ID" value="ARM82574.1"/>
    <property type="molecule type" value="Genomic_DNA"/>
</dbReference>
<dbReference type="EMBL" id="FOTV01000023">
    <property type="protein sequence ID" value="SFM03351.1"/>
    <property type="molecule type" value="Genomic_DNA"/>
</dbReference>
<feature type="transmembrane region" description="Helical" evidence="1">
    <location>
        <begin position="73"/>
        <end position="93"/>
    </location>
</feature>
<evidence type="ECO:0000313" key="3">
    <source>
        <dbReference type="EMBL" id="SFM03351.1"/>
    </source>
</evidence>
<dbReference type="Proteomes" id="UP000199211">
    <property type="component" value="Unassembled WGS sequence"/>
</dbReference>
<evidence type="ECO:0000313" key="4">
    <source>
        <dbReference type="Proteomes" id="UP000193100"/>
    </source>
</evidence>
<dbReference type="RefSeq" id="WP_085678578.1">
    <property type="nucleotide sequence ID" value="NZ_CP020931.1"/>
</dbReference>
<feature type="transmembrane region" description="Helical" evidence="1">
    <location>
        <begin position="248"/>
        <end position="269"/>
    </location>
</feature>
<keyword evidence="1" id="KW-1133">Transmembrane helix</keyword>
<proteinExistence type="predicted"/>
<sequence>MKDSPLKCDFPETDLEQELEKKLYRTHGGRLASPPARKVVGVSDSSEDMEYGVAYFSERFMDIRSAFLIFRRFQLSVINLFMAVVLVLGWIVSLFYSKALLAVLVAFGPVWVAIYLFEIFFPLTLPIRIDRKEGFVYVGHRGTFYRIPWDELEVAFSYNWQYLGSGVVWERQYYAHLFMREKHYFCGKPPKMPLQRKKISSGFKEEDMYRKWNFIVRYYNEGVVEEDADNLVMANYDSYRKDIPSKSMAARVVDTLLLITFMPTMYWWAFSPFKYKWPKEIEAIFGKINYY</sequence>
<evidence type="ECO:0000313" key="2">
    <source>
        <dbReference type="EMBL" id="ARM82574.1"/>
    </source>
</evidence>